<reference evidence="2 3" key="1">
    <citation type="journal article" date="2019" name="Commun. Biol.">
        <title>The bagworm genome reveals a unique fibroin gene that provides high tensile strength.</title>
        <authorList>
            <person name="Kono N."/>
            <person name="Nakamura H."/>
            <person name="Ohtoshi R."/>
            <person name="Tomita M."/>
            <person name="Numata K."/>
            <person name="Arakawa K."/>
        </authorList>
    </citation>
    <scope>NUCLEOTIDE SEQUENCE [LARGE SCALE GENOMIC DNA]</scope>
</reference>
<dbReference type="Proteomes" id="UP000299102">
    <property type="component" value="Unassembled WGS sequence"/>
</dbReference>
<feature type="compositionally biased region" description="Polar residues" evidence="1">
    <location>
        <begin position="76"/>
        <end position="91"/>
    </location>
</feature>
<protein>
    <submittedName>
        <fullName evidence="2">Uncharacterized protein</fullName>
    </submittedName>
</protein>
<comment type="caution">
    <text evidence="2">The sequence shown here is derived from an EMBL/GenBank/DDBJ whole genome shotgun (WGS) entry which is preliminary data.</text>
</comment>
<proteinExistence type="predicted"/>
<evidence type="ECO:0000313" key="3">
    <source>
        <dbReference type="Proteomes" id="UP000299102"/>
    </source>
</evidence>
<organism evidence="2 3">
    <name type="scientific">Eumeta variegata</name>
    <name type="common">Bagworm moth</name>
    <name type="synonym">Eumeta japonica</name>
    <dbReference type="NCBI Taxonomy" id="151549"/>
    <lineage>
        <taxon>Eukaryota</taxon>
        <taxon>Metazoa</taxon>
        <taxon>Ecdysozoa</taxon>
        <taxon>Arthropoda</taxon>
        <taxon>Hexapoda</taxon>
        <taxon>Insecta</taxon>
        <taxon>Pterygota</taxon>
        <taxon>Neoptera</taxon>
        <taxon>Endopterygota</taxon>
        <taxon>Lepidoptera</taxon>
        <taxon>Glossata</taxon>
        <taxon>Ditrysia</taxon>
        <taxon>Tineoidea</taxon>
        <taxon>Psychidae</taxon>
        <taxon>Oiketicinae</taxon>
        <taxon>Eumeta</taxon>
    </lineage>
</organism>
<name>A0A4C1WGK8_EUMVA</name>
<keyword evidence="3" id="KW-1185">Reference proteome</keyword>
<accession>A0A4C1WGK8</accession>
<evidence type="ECO:0000313" key="2">
    <source>
        <dbReference type="EMBL" id="GBP49255.1"/>
    </source>
</evidence>
<evidence type="ECO:0000256" key="1">
    <source>
        <dbReference type="SAM" id="MobiDB-lite"/>
    </source>
</evidence>
<dbReference type="AlphaFoldDB" id="A0A4C1WGK8"/>
<feature type="compositionally biased region" description="Basic and acidic residues" evidence="1">
    <location>
        <begin position="111"/>
        <end position="122"/>
    </location>
</feature>
<feature type="region of interest" description="Disordered" evidence="1">
    <location>
        <begin position="36"/>
        <end position="122"/>
    </location>
</feature>
<gene>
    <name evidence="2" type="ORF">EVAR_102198_1</name>
</gene>
<dbReference type="EMBL" id="BGZK01000541">
    <property type="protein sequence ID" value="GBP49255.1"/>
    <property type="molecule type" value="Genomic_DNA"/>
</dbReference>
<sequence length="122" mass="13820">MIRHVGHHRISSRTSAQLIKLTRASKNVLRCRFWTLSPQSEQRHDSRHCPRAYELSAEREGTPEPNGKGVAEPELASNSGLKTAKTPTIEMSSGRRDRRRKRNSKSTSEGTLKDCDRVAPRE</sequence>